<evidence type="ECO:0008006" key="4">
    <source>
        <dbReference type="Google" id="ProtNLM"/>
    </source>
</evidence>
<name>A0A839IM55_9GAMM</name>
<feature type="region of interest" description="Disordered" evidence="1">
    <location>
        <begin position="221"/>
        <end position="260"/>
    </location>
</feature>
<feature type="compositionally biased region" description="Basic and acidic residues" evidence="1">
    <location>
        <begin position="20"/>
        <end position="65"/>
    </location>
</feature>
<feature type="compositionally biased region" description="Polar residues" evidence="1">
    <location>
        <begin position="1"/>
        <end position="14"/>
    </location>
</feature>
<dbReference type="Pfam" id="PF12118">
    <property type="entry name" value="SprA-related"/>
    <property type="match status" value="1"/>
</dbReference>
<reference evidence="2 3" key="1">
    <citation type="submission" date="2020-08" db="EMBL/GenBank/DDBJ databases">
        <title>Oceanospirillum sp. nov. isolated from marine sediment.</title>
        <authorList>
            <person name="Ji X."/>
        </authorList>
    </citation>
    <scope>NUCLEOTIDE SEQUENCE [LARGE SCALE GENOMIC DNA]</scope>
    <source>
        <strain evidence="2 3">D5</strain>
    </source>
</reference>
<protein>
    <recommendedName>
        <fullName evidence="4">Catalase</fullName>
    </recommendedName>
</protein>
<feature type="compositionally biased region" description="Polar residues" evidence="1">
    <location>
        <begin position="183"/>
        <end position="200"/>
    </location>
</feature>
<proteinExistence type="predicted"/>
<dbReference type="Proteomes" id="UP000565262">
    <property type="component" value="Unassembled WGS sequence"/>
</dbReference>
<feature type="region of interest" description="Disordered" evidence="1">
    <location>
        <begin position="120"/>
        <end position="209"/>
    </location>
</feature>
<keyword evidence="3" id="KW-1185">Reference proteome</keyword>
<accession>A0A839IM55</accession>
<evidence type="ECO:0000256" key="1">
    <source>
        <dbReference type="SAM" id="MobiDB-lite"/>
    </source>
</evidence>
<feature type="region of interest" description="Disordered" evidence="1">
    <location>
        <begin position="1"/>
        <end position="92"/>
    </location>
</feature>
<dbReference type="InterPro" id="IPR021973">
    <property type="entry name" value="SprA-related"/>
</dbReference>
<dbReference type="RefSeq" id="WP_182807393.1">
    <property type="nucleotide sequence ID" value="NZ_JACJFM010000003.1"/>
</dbReference>
<organism evidence="2 3">
    <name type="scientific">Oceanospirillum sediminis</name>
    <dbReference type="NCBI Taxonomy" id="2760088"/>
    <lineage>
        <taxon>Bacteria</taxon>
        <taxon>Pseudomonadati</taxon>
        <taxon>Pseudomonadota</taxon>
        <taxon>Gammaproteobacteria</taxon>
        <taxon>Oceanospirillales</taxon>
        <taxon>Oceanospirillaceae</taxon>
        <taxon>Oceanospirillum</taxon>
    </lineage>
</organism>
<evidence type="ECO:0000313" key="2">
    <source>
        <dbReference type="EMBL" id="MBB1485602.1"/>
    </source>
</evidence>
<gene>
    <name evidence="2" type="ORF">H4O21_03140</name>
</gene>
<feature type="compositionally biased region" description="Basic and acidic residues" evidence="1">
    <location>
        <begin position="133"/>
        <end position="173"/>
    </location>
</feature>
<feature type="compositionally biased region" description="Polar residues" evidence="1">
    <location>
        <begin position="221"/>
        <end position="240"/>
    </location>
</feature>
<evidence type="ECO:0000313" key="3">
    <source>
        <dbReference type="Proteomes" id="UP000565262"/>
    </source>
</evidence>
<dbReference type="AlphaFoldDB" id="A0A839IM55"/>
<sequence length="260" mass="28224">MDPTTISRSSSYSRLVQDYQQKEKQQQVEPGSDQREARQLEREKQKVISQLSKRDAEVRAHEEAHSNVGGKYASAPEYDLTEGPDGKEYAIGGHVNIDASPVEGNPKATIVKADVVEKAALAPVQPSPQDQKVAGEAREMGNEARVELRVIQTEEAKATRETDKADEAQKAEPVDSDSEDTRASSVGLSGDSTDNTPASEDQNKPKSFAFGLSLPQQFVASVFQQQNPAPSKAQQLQSKFDTLGLSFPPEDPGQQLTTSA</sequence>
<comment type="caution">
    <text evidence="2">The sequence shown here is derived from an EMBL/GenBank/DDBJ whole genome shotgun (WGS) entry which is preliminary data.</text>
</comment>
<dbReference type="EMBL" id="JACJFM010000003">
    <property type="protein sequence ID" value="MBB1485602.1"/>
    <property type="molecule type" value="Genomic_DNA"/>
</dbReference>